<dbReference type="InterPro" id="IPR002912">
    <property type="entry name" value="ACT_dom"/>
</dbReference>
<evidence type="ECO:0000256" key="2">
    <source>
        <dbReference type="ARBA" id="ARBA00012513"/>
    </source>
</evidence>
<dbReference type="EC" id="2.7.11.1" evidence="2"/>
<protein>
    <recommendedName>
        <fullName evidence="2">non-specific serine/threonine protein kinase</fullName>
        <ecNumber evidence="2">2.7.11.1</ecNumber>
    </recommendedName>
</protein>
<evidence type="ECO:0000259" key="11">
    <source>
        <dbReference type="PROSITE" id="PS50011"/>
    </source>
</evidence>
<dbReference type="FunFam" id="3.30.200.20:FF:000060">
    <property type="entry name" value="Serine/threonine-protein kinase isoform 1"/>
    <property type="match status" value="1"/>
</dbReference>
<comment type="similarity">
    <text evidence="1">Belongs to the protein kinase superfamily. TKL Ser/Thr protein kinase family. RAF subfamily.</text>
</comment>
<dbReference type="Gene3D" id="1.10.510.10">
    <property type="entry name" value="Transferase(Phosphotransferase) domain 1"/>
    <property type="match status" value="1"/>
</dbReference>
<evidence type="ECO:0000256" key="10">
    <source>
        <dbReference type="PROSITE-ProRule" id="PRU10141"/>
    </source>
</evidence>
<keyword evidence="3" id="KW-0723">Serine/threonine-protein kinase</keyword>
<dbReference type="PRINTS" id="PR00109">
    <property type="entry name" value="TYRKINASE"/>
</dbReference>
<evidence type="ECO:0000256" key="3">
    <source>
        <dbReference type="ARBA" id="ARBA00022527"/>
    </source>
</evidence>
<dbReference type="Gene3D" id="3.30.200.20">
    <property type="entry name" value="Phosphorylase Kinase, domain 1"/>
    <property type="match status" value="1"/>
</dbReference>
<dbReference type="InterPro" id="IPR001245">
    <property type="entry name" value="Ser-Thr/Tyr_kinase_cat_dom"/>
</dbReference>
<feature type="domain" description="ACT" evidence="12">
    <location>
        <begin position="176"/>
        <end position="251"/>
    </location>
</feature>
<dbReference type="SUPFAM" id="SSF56112">
    <property type="entry name" value="Protein kinase-like (PK-like)"/>
    <property type="match status" value="1"/>
</dbReference>
<organism evidence="13 14">
    <name type="scientific">Chenopodium quinoa</name>
    <name type="common">Quinoa</name>
    <dbReference type="NCBI Taxonomy" id="63459"/>
    <lineage>
        <taxon>Eukaryota</taxon>
        <taxon>Viridiplantae</taxon>
        <taxon>Streptophyta</taxon>
        <taxon>Embryophyta</taxon>
        <taxon>Tracheophyta</taxon>
        <taxon>Spermatophyta</taxon>
        <taxon>Magnoliopsida</taxon>
        <taxon>eudicotyledons</taxon>
        <taxon>Gunneridae</taxon>
        <taxon>Pentapetalae</taxon>
        <taxon>Caryophyllales</taxon>
        <taxon>Chenopodiaceae</taxon>
        <taxon>Chenopodioideae</taxon>
        <taxon>Atripliceae</taxon>
        <taxon>Chenopodium</taxon>
    </lineage>
</organism>
<feature type="domain" description="Protein kinase" evidence="11">
    <location>
        <begin position="284"/>
        <end position="579"/>
    </location>
</feature>
<evidence type="ECO:0000259" key="12">
    <source>
        <dbReference type="PROSITE" id="PS51671"/>
    </source>
</evidence>
<dbReference type="InterPro" id="IPR045865">
    <property type="entry name" value="ACT-like_dom_sf"/>
</dbReference>
<dbReference type="PROSITE" id="PS00107">
    <property type="entry name" value="PROTEIN_KINASE_ATP"/>
    <property type="match status" value="1"/>
</dbReference>
<dbReference type="InterPro" id="IPR011009">
    <property type="entry name" value="Kinase-like_dom_sf"/>
</dbReference>
<dbReference type="PROSITE" id="PS00108">
    <property type="entry name" value="PROTEIN_KINASE_ST"/>
    <property type="match status" value="1"/>
</dbReference>
<evidence type="ECO:0000256" key="5">
    <source>
        <dbReference type="ARBA" id="ARBA00022741"/>
    </source>
</evidence>
<dbReference type="InterPro" id="IPR000719">
    <property type="entry name" value="Prot_kinase_dom"/>
</dbReference>
<dbReference type="InterPro" id="IPR008271">
    <property type="entry name" value="Ser/Thr_kinase_AS"/>
</dbReference>
<dbReference type="PROSITE" id="PS51671">
    <property type="entry name" value="ACT"/>
    <property type="match status" value="1"/>
</dbReference>
<dbReference type="CDD" id="cd13999">
    <property type="entry name" value="STKc_MAP3K-like"/>
    <property type="match status" value="1"/>
</dbReference>
<evidence type="ECO:0000256" key="9">
    <source>
        <dbReference type="ARBA" id="ARBA00048679"/>
    </source>
</evidence>
<dbReference type="PANTHER" id="PTHR44329:SF128">
    <property type="entry name" value="SERINE_THREONINE-PROTEIN KINASE STY46"/>
    <property type="match status" value="1"/>
</dbReference>
<evidence type="ECO:0000256" key="7">
    <source>
        <dbReference type="ARBA" id="ARBA00022840"/>
    </source>
</evidence>
<keyword evidence="5 10" id="KW-0547">Nucleotide-binding</keyword>
<dbReference type="SUPFAM" id="SSF55021">
    <property type="entry name" value="ACT-like"/>
    <property type="match status" value="1"/>
</dbReference>
<evidence type="ECO:0000313" key="14">
    <source>
        <dbReference type="Proteomes" id="UP000596660"/>
    </source>
</evidence>
<dbReference type="SMART" id="SM00220">
    <property type="entry name" value="S_TKc"/>
    <property type="match status" value="1"/>
</dbReference>
<evidence type="ECO:0000256" key="4">
    <source>
        <dbReference type="ARBA" id="ARBA00022679"/>
    </source>
</evidence>
<dbReference type="GO" id="GO:0004674">
    <property type="term" value="F:protein serine/threonine kinase activity"/>
    <property type="evidence" value="ECO:0007669"/>
    <property type="project" value="UniProtKB-KW"/>
</dbReference>
<dbReference type="Proteomes" id="UP000596660">
    <property type="component" value="Unplaced"/>
</dbReference>
<accession>A0A803MAU4</accession>
<dbReference type="PROSITE" id="PS50011">
    <property type="entry name" value="PROTEIN_KINASE_DOM"/>
    <property type="match status" value="1"/>
</dbReference>
<dbReference type="Gramene" id="AUR62026211-RA">
    <property type="protein sequence ID" value="AUR62026211-RA:cds"/>
    <property type="gene ID" value="AUR62026211"/>
</dbReference>
<keyword evidence="14" id="KW-1185">Reference proteome</keyword>
<feature type="binding site" evidence="10">
    <location>
        <position position="311"/>
    </location>
    <ligand>
        <name>ATP</name>
        <dbReference type="ChEBI" id="CHEBI:30616"/>
    </ligand>
</feature>
<dbReference type="OMA" id="WETEILI"/>
<evidence type="ECO:0000256" key="8">
    <source>
        <dbReference type="ARBA" id="ARBA00047899"/>
    </source>
</evidence>
<dbReference type="AlphaFoldDB" id="A0A803MAU4"/>
<comment type="catalytic activity">
    <reaction evidence="8">
        <text>L-threonyl-[protein] + ATP = O-phospho-L-threonyl-[protein] + ADP + H(+)</text>
        <dbReference type="Rhea" id="RHEA:46608"/>
        <dbReference type="Rhea" id="RHEA-COMP:11060"/>
        <dbReference type="Rhea" id="RHEA-COMP:11605"/>
        <dbReference type="ChEBI" id="CHEBI:15378"/>
        <dbReference type="ChEBI" id="CHEBI:30013"/>
        <dbReference type="ChEBI" id="CHEBI:30616"/>
        <dbReference type="ChEBI" id="CHEBI:61977"/>
        <dbReference type="ChEBI" id="CHEBI:456216"/>
        <dbReference type="EC" id="2.7.11.1"/>
    </reaction>
</comment>
<evidence type="ECO:0000256" key="1">
    <source>
        <dbReference type="ARBA" id="ARBA00010507"/>
    </source>
</evidence>
<reference evidence="13" key="2">
    <citation type="submission" date="2021-03" db="UniProtKB">
        <authorList>
            <consortium name="EnsemblPlants"/>
        </authorList>
    </citation>
    <scope>IDENTIFICATION</scope>
</reference>
<comment type="catalytic activity">
    <reaction evidence="9">
        <text>L-seryl-[protein] + ATP = O-phospho-L-seryl-[protein] + ADP + H(+)</text>
        <dbReference type="Rhea" id="RHEA:17989"/>
        <dbReference type="Rhea" id="RHEA-COMP:9863"/>
        <dbReference type="Rhea" id="RHEA-COMP:11604"/>
        <dbReference type="ChEBI" id="CHEBI:15378"/>
        <dbReference type="ChEBI" id="CHEBI:29999"/>
        <dbReference type="ChEBI" id="CHEBI:30616"/>
        <dbReference type="ChEBI" id="CHEBI:83421"/>
        <dbReference type="ChEBI" id="CHEBI:456216"/>
        <dbReference type="EC" id="2.7.11.1"/>
    </reaction>
</comment>
<dbReference type="InterPro" id="IPR051681">
    <property type="entry name" value="Ser/Thr_Kinases-Pseudokinases"/>
</dbReference>
<dbReference type="GO" id="GO:0005524">
    <property type="term" value="F:ATP binding"/>
    <property type="evidence" value="ECO:0007669"/>
    <property type="project" value="UniProtKB-UniRule"/>
</dbReference>
<dbReference type="InterPro" id="IPR017441">
    <property type="entry name" value="Protein_kinase_ATP_BS"/>
</dbReference>
<keyword evidence="7 10" id="KW-0067">ATP-binding</keyword>
<dbReference type="EnsemblPlants" id="AUR62026211-RA">
    <property type="protein sequence ID" value="AUR62026211-RA:cds"/>
    <property type="gene ID" value="AUR62026211"/>
</dbReference>
<keyword evidence="6" id="KW-0418">Kinase</keyword>
<reference evidence="13" key="1">
    <citation type="journal article" date="2017" name="Nature">
        <title>The genome of Chenopodium quinoa.</title>
        <authorList>
            <person name="Jarvis D.E."/>
            <person name="Ho Y.S."/>
            <person name="Lightfoot D.J."/>
            <person name="Schmoeckel S.M."/>
            <person name="Li B."/>
            <person name="Borm T.J.A."/>
            <person name="Ohyanagi H."/>
            <person name="Mineta K."/>
            <person name="Michell C.T."/>
            <person name="Saber N."/>
            <person name="Kharbatia N.M."/>
            <person name="Rupper R.R."/>
            <person name="Sharp A.R."/>
            <person name="Dally N."/>
            <person name="Boughton B.A."/>
            <person name="Woo Y.H."/>
            <person name="Gao G."/>
            <person name="Schijlen E.G.W.M."/>
            <person name="Guo X."/>
            <person name="Momin A.A."/>
            <person name="Negrao S."/>
            <person name="Al-Babili S."/>
            <person name="Gehring C."/>
            <person name="Roessner U."/>
            <person name="Jung C."/>
            <person name="Murphy K."/>
            <person name="Arold S.T."/>
            <person name="Gojobori T."/>
            <person name="van der Linden C.G."/>
            <person name="van Loo E.N."/>
            <person name="Jellen E.N."/>
            <person name="Maughan P.J."/>
            <person name="Tester M."/>
        </authorList>
    </citation>
    <scope>NUCLEOTIDE SEQUENCE [LARGE SCALE GENOMIC DNA]</scope>
    <source>
        <strain evidence="13">cv. PI 614886</strain>
    </source>
</reference>
<proteinExistence type="inferred from homology"/>
<evidence type="ECO:0000313" key="13">
    <source>
        <dbReference type="EnsemblPlants" id="AUR62026211-RA:cds"/>
    </source>
</evidence>
<dbReference type="Pfam" id="PF07714">
    <property type="entry name" value="PK_Tyr_Ser-Thr"/>
    <property type="match status" value="1"/>
</dbReference>
<sequence>MAIDDDTESCSNRPLHFSPKTRRNHQYLKLEVFNDVLRRLQDSDCCDAKLPGFDDQLWAHFNLNVERAEDVLTHLRLLRQAEEPPNILAYDVRVVQVNLTTNGHFGDSFDSHSSMDEGSHGSVKNSVGLGLSLSLHPPPTFSSLQSLETHGVRYDVEDKDSFVNATISQSTRAMHEITFSTTDKPKLLNQLTSLLSEMSLNIQEAHAFSTVDGYSLDVFVVDGWPHEETEQLRSLLGNEIQKMKDPLSSEAVSDHHHETVQYGPRNIKGTTSKIDEAEIDQSLLKVGYKVGSGSHGDLYKGTYCDQVVAIKVLKSGHINTDVVKDFFQEVKIMRKLHHKNVVQFIGACTKPPNLFLVTEFMPKGNLYDFMHKRKGVFKLQSLLRAAIDVSMGMEYLHKNNIVHRDLKTANLLMEKMGKEKGCRECYEALLGGKDKVELNFLRLSYASTPDMATIFVAKIADFGVAKVQTQSGVMTAETGTYRWMAPEVIGHQPYDHKADVFSFGIVIWELLTGELPYSSLTPLQAAIGVVQKGLRPAIPKHVHSNLADLLERCWHLDPTLRPNFSEVTGVLQQMAKEVVEVDSCQN</sequence>
<name>A0A803MAU4_CHEQI</name>
<keyword evidence="4" id="KW-0808">Transferase</keyword>
<evidence type="ECO:0000256" key="6">
    <source>
        <dbReference type="ARBA" id="ARBA00022777"/>
    </source>
</evidence>
<dbReference type="PANTHER" id="PTHR44329">
    <property type="entry name" value="SERINE/THREONINE-PROTEIN KINASE TNNI3K-RELATED"/>
    <property type="match status" value="1"/>
</dbReference>